<accession>A0AA86PZY7</accession>
<gene>
    <name evidence="1" type="ORF">HINF_LOCUS31552</name>
    <name evidence="2" type="ORF">HINF_LOCUS36630</name>
</gene>
<evidence type="ECO:0000313" key="1">
    <source>
        <dbReference type="EMBL" id="CAI9943907.1"/>
    </source>
</evidence>
<comment type="caution">
    <text evidence="1">The sequence shown here is derived from an EMBL/GenBank/DDBJ whole genome shotgun (WGS) entry which is preliminary data.</text>
</comment>
<dbReference type="EMBL" id="CAXDID020000135">
    <property type="protein sequence ID" value="CAL6036896.1"/>
    <property type="molecule type" value="Genomic_DNA"/>
</dbReference>
<dbReference type="AlphaFoldDB" id="A0AA86PZY7"/>
<name>A0AA86PZY7_9EUKA</name>
<evidence type="ECO:0000313" key="3">
    <source>
        <dbReference type="Proteomes" id="UP001642409"/>
    </source>
</evidence>
<evidence type="ECO:0000313" key="2">
    <source>
        <dbReference type="EMBL" id="CAL6036896.1"/>
    </source>
</evidence>
<sequence length="508" mass="54329">MYKAQRIKLQPQVTSALAMHLAHPIATIQNAFIDISDSAYSTIVYPLFQSQSSFTNLKIQFGTQSLNSGSLLLSSSSVSINQMNIISRFGSQLTVNSAKCLNIVTSTSSSINIANLLVNLSYAPSNGNITLINNINGVFNVSGYQVLGTYTSTGTVAMIGLNINSATANVNQVSFQPTAFNVGNGSSYLFGNATTTSTIKINNFAVIIGSISSFYLLGSISSTSLSSNYYQFGGIIASVNGNSVLIVNNVILDSYQKFSTNYTSYSGFLIGYNINSNQSIITIQNVCLQQNMTSTTLQFLYVGLIGANLGNTSIQKLIQLTQLLLLLIQFKSVCFSVQGAYINSFGIIGYQQSGSINANITNLITLVNVNSMSGGYIGTIFGTEIALNCLVQNVNVVETNINSGSTSYVSSFFGLLYKNTTIMNSSIKQTNISSSSYIGGFVGWCNSNSSLYLINSKIQFMRFLGSNIGIVVGYGSGIIYFTGSSSTQIYVNGVLRSDCAVLSNWNGC</sequence>
<reference evidence="2 3" key="2">
    <citation type="submission" date="2024-07" db="EMBL/GenBank/DDBJ databases">
        <authorList>
            <person name="Akdeniz Z."/>
        </authorList>
    </citation>
    <scope>NUCLEOTIDE SEQUENCE [LARGE SCALE GENOMIC DNA]</scope>
</reference>
<reference evidence="1" key="1">
    <citation type="submission" date="2023-06" db="EMBL/GenBank/DDBJ databases">
        <authorList>
            <person name="Kurt Z."/>
        </authorList>
    </citation>
    <scope>NUCLEOTIDE SEQUENCE</scope>
</reference>
<proteinExistence type="predicted"/>
<dbReference type="EMBL" id="CATOUU010000720">
    <property type="protein sequence ID" value="CAI9943907.1"/>
    <property type="molecule type" value="Genomic_DNA"/>
</dbReference>
<protein>
    <submittedName>
        <fullName evidence="2">Hypothetical_protein</fullName>
    </submittedName>
</protein>
<keyword evidence="3" id="KW-1185">Reference proteome</keyword>
<dbReference type="Proteomes" id="UP001642409">
    <property type="component" value="Unassembled WGS sequence"/>
</dbReference>
<organism evidence="1">
    <name type="scientific">Hexamita inflata</name>
    <dbReference type="NCBI Taxonomy" id="28002"/>
    <lineage>
        <taxon>Eukaryota</taxon>
        <taxon>Metamonada</taxon>
        <taxon>Diplomonadida</taxon>
        <taxon>Hexamitidae</taxon>
        <taxon>Hexamitinae</taxon>
        <taxon>Hexamita</taxon>
    </lineage>
</organism>